<organism evidence="1 2">
    <name type="scientific">Meloidogyne enterolobii</name>
    <name type="common">Root-knot nematode worm</name>
    <name type="synonym">Meloidogyne mayaguensis</name>
    <dbReference type="NCBI Taxonomy" id="390850"/>
    <lineage>
        <taxon>Eukaryota</taxon>
        <taxon>Metazoa</taxon>
        <taxon>Ecdysozoa</taxon>
        <taxon>Nematoda</taxon>
        <taxon>Chromadorea</taxon>
        <taxon>Rhabditida</taxon>
        <taxon>Tylenchina</taxon>
        <taxon>Tylenchomorpha</taxon>
        <taxon>Tylenchoidea</taxon>
        <taxon>Meloidogynidae</taxon>
        <taxon>Meloidogyninae</taxon>
        <taxon>Meloidogyne</taxon>
    </lineage>
</organism>
<evidence type="ECO:0000313" key="1">
    <source>
        <dbReference type="EMBL" id="CAD2187906.1"/>
    </source>
</evidence>
<dbReference type="EMBL" id="CAJEWN010000661">
    <property type="protein sequence ID" value="CAD2187906.1"/>
    <property type="molecule type" value="Genomic_DNA"/>
</dbReference>
<protein>
    <submittedName>
        <fullName evidence="1">Uncharacterized protein</fullName>
    </submittedName>
</protein>
<gene>
    <name evidence="1" type="ORF">MENT_LOCUS40521</name>
</gene>
<dbReference type="AlphaFoldDB" id="A0A6V7WLR1"/>
<comment type="caution">
    <text evidence="1">The sequence shown here is derived from an EMBL/GenBank/DDBJ whole genome shotgun (WGS) entry which is preliminary data.</text>
</comment>
<dbReference type="Proteomes" id="UP000580250">
    <property type="component" value="Unassembled WGS sequence"/>
</dbReference>
<evidence type="ECO:0000313" key="2">
    <source>
        <dbReference type="Proteomes" id="UP000580250"/>
    </source>
</evidence>
<reference evidence="1 2" key="1">
    <citation type="submission" date="2020-08" db="EMBL/GenBank/DDBJ databases">
        <authorList>
            <person name="Koutsovoulos G."/>
            <person name="Danchin GJ E."/>
        </authorList>
    </citation>
    <scope>NUCLEOTIDE SEQUENCE [LARGE SCALE GENOMIC DNA]</scope>
</reference>
<dbReference type="OrthoDB" id="5800633at2759"/>
<accession>A0A6V7WLR1</accession>
<proteinExistence type="predicted"/>
<name>A0A6V7WLR1_MELEN</name>
<sequence length="61" mass="6979">MKGNIVFHYTAKEIKLLAIQFITSQIPSQNAEKVYPSANHDETFLNSFQVQMEMVANHIVI</sequence>